<protein>
    <recommendedName>
        <fullName evidence="1">non-specific serine/threonine protein kinase</fullName>
        <ecNumber evidence="1">2.7.11.1</ecNumber>
    </recommendedName>
</protein>
<dbReference type="Gene3D" id="1.10.510.10">
    <property type="entry name" value="Transferase(Phosphotransferase) domain 1"/>
    <property type="match status" value="1"/>
</dbReference>
<evidence type="ECO:0000259" key="13">
    <source>
        <dbReference type="PROSITE" id="PS50011"/>
    </source>
</evidence>
<dbReference type="PANTHER" id="PTHR27001">
    <property type="entry name" value="OS01G0253100 PROTEIN"/>
    <property type="match status" value="1"/>
</dbReference>
<evidence type="ECO:0000256" key="9">
    <source>
        <dbReference type="PROSITE-ProRule" id="PRU10141"/>
    </source>
</evidence>
<proteinExistence type="inferred from homology"/>
<sequence length="445" mass="47317">MHMPLPFFLASSFLFILCLVASCCCFCFTLPPKLQAFSFSIGHCTTIALHQEELCSVVAMREFSYEEVEAATGGFAAKNLVGKGSHGSVYMARLRGAGAGGGRVKKVVAVKKASHAQGEVKLANEIMMLAAAGEMTGVVNLIGVVVAPASAAGKKGERMLVMEYMPNGSLHDLLHRSPKPPPWPRRVEIALDVAEAVRALHAGEPRVIHRDVKSANVLLGRDGRARLADFSLAVKVPAAAADARAPYDAAGPAPAPAGTIGYLDPCYTEPGRLGPESDVFSFGVVLLELVSGRKVMDVNSSPSSIVAWAEPLVAAGMARQVLDWRITAPRCANAERALARVLSVAARCVSESVERRPAMAEVVAELHGALESGGWPRRRRDADGVAATLYRRVVSWGASRLHVRRRVRTSKIECTEHSGSEGSGAPPDHPSSSPLPSHSNDKILT</sequence>
<dbReference type="GO" id="GO:0004674">
    <property type="term" value="F:protein serine/threonine kinase activity"/>
    <property type="evidence" value="ECO:0007669"/>
    <property type="project" value="UniProtKB-KW"/>
</dbReference>
<dbReference type="PANTHER" id="PTHR27001:SF850">
    <property type="entry name" value="OS01G0267800 PROTEIN"/>
    <property type="match status" value="1"/>
</dbReference>
<feature type="signal peptide" evidence="12">
    <location>
        <begin position="1"/>
        <end position="25"/>
    </location>
</feature>
<dbReference type="SUPFAM" id="SSF56112">
    <property type="entry name" value="Protein kinase-like (PK-like)"/>
    <property type="match status" value="1"/>
</dbReference>
<feature type="domain" description="Protein kinase" evidence="13">
    <location>
        <begin position="75"/>
        <end position="370"/>
    </location>
</feature>
<keyword evidence="12" id="KW-0732">Signal</keyword>
<evidence type="ECO:0000256" key="5">
    <source>
        <dbReference type="ARBA" id="ARBA00022777"/>
    </source>
</evidence>
<dbReference type="FunFam" id="1.10.510.10:FF:000809">
    <property type="entry name" value="Serine/threonine-protein kinase-like protein At5g23170"/>
    <property type="match status" value="1"/>
</dbReference>
<feature type="region of interest" description="Disordered" evidence="11">
    <location>
        <begin position="411"/>
        <end position="445"/>
    </location>
</feature>
<dbReference type="InterPro" id="IPR011009">
    <property type="entry name" value="Kinase-like_dom_sf"/>
</dbReference>
<evidence type="ECO:0000256" key="8">
    <source>
        <dbReference type="ARBA" id="ARBA00048679"/>
    </source>
</evidence>
<dbReference type="Pfam" id="PF07714">
    <property type="entry name" value="PK_Tyr_Ser-Thr"/>
    <property type="match status" value="1"/>
</dbReference>
<dbReference type="GO" id="GO:0005524">
    <property type="term" value="F:ATP binding"/>
    <property type="evidence" value="ECO:0007669"/>
    <property type="project" value="UniProtKB-UniRule"/>
</dbReference>
<dbReference type="Proteomes" id="UP000479710">
    <property type="component" value="Unassembled WGS sequence"/>
</dbReference>
<evidence type="ECO:0000313" key="14">
    <source>
        <dbReference type="EMBL" id="KAF0897900.1"/>
    </source>
</evidence>
<feature type="binding site" evidence="9">
    <location>
        <position position="112"/>
    </location>
    <ligand>
        <name>ATP</name>
        <dbReference type="ChEBI" id="CHEBI:30616"/>
    </ligand>
</feature>
<dbReference type="SMART" id="SM00220">
    <property type="entry name" value="S_TKc"/>
    <property type="match status" value="1"/>
</dbReference>
<evidence type="ECO:0000256" key="7">
    <source>
        <dbReference type="ARBA" id="ARBA00047899"/>
    </source>
</evidence>
<comment type="similarity">
    <text evidence="10">Belongs to the protein kinase superfamily.</text>
</comment>
<evidence type="ECO:0000256" key="11">
    <source>
        <dbReference type="SAM" id="MobiDB-lite"/>
    </source>
</evidence>
<comment type="catalytic activity">
    <reaction evidence="8">
        <text>L-seryl-[protein] + ATP = O-phospho-L-seryl-[protein] + ADP + H(+)</text>
        <dbReference type="Rhea" id="RHEA:17989"/>
        <dbReference type="Rhea" id="RHEA-COMP:9863"/>
        <dbReference type="Rhea" id="RHEA-COMP:11604"/>
        <dbReference type="ChEBI" id="CHEBI:15378"/>
        <dbReference type="ChEBI" id="CHEBI:29999"/>
        <dbReference type="ChEBI" id="CHEBI:30616"/>
        <dbReference type="ChEBI" id="CHEBI:83421"/>
        <dbReference type="ChEBI" id="CHEBI:456216"/>
        <dbReference type="EC" id="2.7.11.1"/>
    </reaction>
</comment>
<dbReference type="OrthoDB" id="4062651at2759"/>
<keyword evidence="3" id="KW-0808">Transferase</keyword>
<evidence type="ECO:0000256" key="2">
    <source>
        <dbReference type="ARBA" id="ARBA00022527"/>
    </source>
</evidence>
<dbReference type="PROSITE" id="PS50011">
    <property type="entry name" value="PROTEIN_KINASE_DOM"/>
    <property type="match status" value="1"/>
</dbReference>
<reference evidence="14 15" key="1">
    <citation type="submission" date="2019-11" db="EMBL/GenBank/DDBJ databases">
        <title>Whole genome sequence of Oryza granulata.</title>
        <authorList>
            <person name="Li W."/>
        </authorList>
    </citation>
    <scope>NUCLEOTIDE SEQUENCE [LARGE SCALE GENOMIC DNA]</scope>
    <source>
        <strain evidence="15">cv. Menghai</strain>
        <tissue evidence="14">Leaf</tissue>
    </source>
</reference>
<gene>
    <name evidence="14" type="ORF">E2562_001611</name>
</gene>
<accession>A0A6G1CCM7</accession>
<evidence type="ECO:0000256" key="6">
    <source>
        <dbReference type="ARBA" id="ARBA00022840"/>
    </source>
</evidence>
<evidence type="ECO:0000256" key="12">
    <source>
        <dbReference type="SAM" id="SignalP"/>
    </source>
</evidence>
<dbReference type="InterPro" id="IPR017441">
    <property type="entry name" value="Protein_kinase_ATP_BS"/>
</dbReference>
<evidence type="ECO:0000256" key="10">
    <source>
        <dbReference type="RuleBase" id="RU000304"/>
    </source>
</evidence>
<comment type="caution">
    <text evidence="14">The sequence shown here is derived from an EMBL/GenBank/DDBJ whole genome shotgun (WGS) entry which is preliminary data.</text>
</comment>
<comment type="catalytic activity">
    <reaction evidence="7">
        <text>L-threonyl-[protein] + ATP = O-phospho-L-threonyl-[protein] + ADP + H(+)</text>
        <dbReference type="Rhea" id="RHEA:46608"/>
        <dbReference type="Rhea" id="RHEA-COMP:11060"/>
        <dbReference type="Rhea" id="RHEA-COMP:11605"/>
        <dbReference type="ChEBI" id="CHEBI:15378"/>
        <dbReference type="ChEBI" id="CHEBI:30013"/>
        <dbReference type="ChEBI" id="CHEBI:30616"/>
        <dbReference type="ChEBI" id="CHEBI:61977"/>
        <dbReference type="ChEBI" id="CHEBI:456216"/>
        <dbReference type="EC" id="2.7.11.1"/>
    </reaction>
</comment>
<evidence type="ECO:0000313" key="15">
    <source>
        <dbReference type="Proteomes" id="UP000479710"/>
    </source>
</evidence>
<keyword evidence="2 10" id="KW-0723">Serine/threonine-protein kinase</keyword>
<keyword evidence="4 9" id="KW-0547">Nucleotide-binding</keyword>
<name>A0A6G1CCM7_9ORYZ</name>
<evidence type="ECO:0000256" key="1">
    <source>
        <dbReference type="ARBA" id="ARBA00012513"/>
    </source>
</evidence>
<dbReference type="Gene3D" id="3.30.200.20">
    <property type="entry name" value="Phosphorylase Kinase, domain 1"/>
    <property type="match status" value="1"/>
</dbReference>
<keyword evidence="6 9" id="KW-0067">ATP-binding</keyword>
<dbReference type="EC" id="2.7.11.1" evidence="1"/>
<keyword evidence="5" id="KW-0418">Kinase</keyword>
<feature type="chain" id="PRO_5026194133" description="non-specific serine/threonine protein kinase" evidence="12">
    <location>
        <begin position="26"/>
        <end position="445"/>
    </location>
</feature>
<evidence type="ECO:0000256" key="3">
    <source>
        <dbReference type="ARBA" id="ARBA00022679"/>
    </source>
</evidence>
<dbReference type="InterPro" id="IPR008271">
    <property type="entry name" value="Ser/Thr_kinase_AS"/>
</dbReference>
<dbReference type="PROSITE" id="PS00107">
    <property type="entry name" value="PROTEIN_KINASE_ATP"/>
    <property type="match status" value="1"/>
</dbReference>
<dbReference type="PROSITE" id="PS00108">
    <property type="entry name" value="PROTEIN_KINASE_ST"/>
    <property type="match status" value="1"/>
</dbReference>
<organism evidence="14 15">
    <name type="scientific">Oryza meyeriana var. granulata</name>
    <dbReference type="NCBI Taxonomy" id="110450"/>
    <lineage>
        <taxon>Eukaryota</taxon>
        <taxon>Viridiplantae</taxon>
        <taxon>Streptophyta</taxon>
        <taxon>Embryophyta</taxon>
        <taxon>Tracheophyta</taxon>
        <taxon>Spermatophyta</taxon>
        <taxon>Magnoliopsida</taxon>
        <taxon>Liliopsida</taxon>
        <taxon>Poales</taxon>
        <taxon>Poaceae</taxon>
        <taxon>BOP clade</taxon>
        <taxon>Oryzoideae</taxon>
        <taxon>Oryzeae</taxon>
        <taxon>Oryzinae</taxon>
        <taxon>Oryza</taxon>
        <taxon>Oryza meyeriana</taxon>
    </lineage>
</organism>
<evidence type="ECO:0000256" key="4">
    <source>
        <dbReference type="ARBA" id="ARBA00022741"/>
    </source>
</evidence>
<dbReference type="InterPro" id="IPR000719">
    <property type="entry name" value="Prot_kinase_dom"/>
</dbReference>
<keyword evidence="15" id="KW-1185">Reference proteome</keyword>
<dbReference type="GO" id="GO:0005886">
    <property type="term" value="C:plasma membrane"/>
    <property type="evidence" value="ECO:0007669"/>
    <property type="project" value="TreeGrafter"/>
</dbReference>
<dbReference type="AlphaFoldDB" id="A0A6G1CCM7"/>
<dbReference type="InterPro" id="IPR001245">
    <property type="entry name" value="Ser-Thr/Tyr_kinase_cat_dom"/>
</dbReference>
<dbReference type="EMBL" id="SPHZ02000009">
    <property type="protein sequence ID" value="KAF0897900.1"/>
    <property type="molecule type" value="Genomic_DNA"/>
</dbReference>